<proteinExistence type="predicted"/>
<keyword evidence="5" id="KW-1185">Reference proteome</keyword>
<evidence type="ECO:0000313" key="5">
    <source>
        <dbReference type="Proteomes" id="UP000054845"/>
    </source>
</evidence>
<dbReference type="PANTHER" id="PTHR31001">
    <property type="entry name" value="UNCHARACTERIZED TRANSCRIPTIONAL REGULATORY PROTEIN"/>
    <property type="match status" value="1"/>
</dbReference>
<feature type="signal peptide" evidence="3">
    <location>
        <begin position="1"/>
        <end position="20"/>
    </location>
</feature>
<dbReference type="STRING" id="401625.A0A0P1B958"/>
<dbReference type="CDD" id="cd12148">
    <property type="entry name" value="fungal_TF_MHR"/>
    <property type="match status" value="1"/>
</dbReference>
<sequence length="435" mass="47877">MKLAQEHLLARPCGFVGLQALVVLLLTDLEDECTRHRIFDHAVRCAHTLGLHRRGSLPDPPRQGAEELEIRLWWHLVSRDWMASFHRQSYSIHPQHFNARLPVVTDTQTNDPLVGFVPVYIGLAKLARQFFDARLHSASDRAASAASVADVCRFMDALPSQYSLAADAARLRLEMGDFEAGRLQVHRWMLHQQVFHLCLRTSKLRFGDQVPRHLRIFGSHVLELQDEIRGICPVIDNLKMNVTSVTSACTVLLLDLIASSTAQVTSMERQLTLTKVRQAVQQCQSADEGDGNGPMGPITCLIRTEELLWSHKIASDSSLPGIELDEERTAVREGAGHVINAHRTPPVSQTQGLGAPWVSFDGCLPRAVSPMQAGMSVATSPSVTFLPSDFGISPLFSAGPTWADVEPWLADVLQTTETQGLAAALSISAHMTSEA</sequence>
<organism evidence="4 5">
    <name type="scientific">Ceraceosorus bombacis</name>
    <dbReference type="NCBI Taxonomy" id="401625"/>
    <lineage>
        <taxon>Eukaryota</taxon>
        <taxon>Fungi</taxon>
        <taxon>Dikarya</taxon>
        <taxon>Basidiomycota</taxon>
        <taxon>Ustilaginomycotina</taxon>
        <taxon>Exobasidiomycetes</taxon>
        <taxon>Ceraceosorales</taxon>
        <taxon>Ceraceosoraceae</taxon>
        <taxon>Ceraceosorus</taxon>
    </lineage>
</organism>
<keyword evidence="2" id="KW-0539">Nucleus</keyword>
<keyword evidence="3" id="KW-0732">Signal</keyword>
<dbReference type="GO" id="GO:0005634">
    <property type="term" value="C:nucleus"/>
    <property type="evidence" value="ECO:0007669"/>
    <property type="project" value="UniProtKB-SubCell"/>
</dbReference>
<name>A0A0P1B958_9BASI</name>
<dbReference type="PANTHER" id="PTHR31001:SF89">
    <property type="entry name" value="ZN(2)-C6 FUNGAL-TYPE DOMAIN-CONTAINING PROTEIN"/>
    <property type="match status" value="1"/>
</dbReference>
<dbReference type="AlphaFoldDB" id="A0A0P1B958"/>
<protein>
    <recommendedName>
        <fullName evidence="6">Transcription factor domain-containing protein</fullName>
    </recommendedName>
</protein>
<dbReference type="OrthoDB" id="3364175at2759"/>
<reference evidence="4 5" key="1">
    <citation type="submission" date="2014-09" db="EMBL/GenBank/DDBJ databases">
        <authorList>
            <person name="Magalhaes I.L.F."/>
            <person name="Oliveira U."/>
            <person name="Santos F.R."/>
            <person name="Vidigal T.H.D.A."/>
            <person name="Brescovit A.D."/>
            <person name="Santos A.J."/>
        </authorList>
    </citation>
    <scope>NUCLEOTIDE SEQUENCE [LARGE SCALE GENOMIC DNA]</scope>
</reference>
<evidence type="ECO:0000256" key="3">
    <source>
        <dbReference type="SAM" id="SignalP"/>
    </source>
</evidence>
<evidence type="ECO:0000313" key="4">
    <source>
        <dbReference type="EMBL" id="CEH12507.1"/>
    </source>
</evidence>
<dbReference type="EMBL" id="CCYA01000152">
    <property type="protein sequence ID" value="CEH12507.1"/>
    <property type="molecule type" value="Genomic_DNA"/>
</dbReference>
<accession>A0A0P1B958</accession>
<dbReference type="Proteomes" id="UP000054845">
    <property type="component" value="Unassembled WGS sequence"/>
</dbReference>
<comment type="subcellular location">
    <subcellularLocation>
        <location evidence="1">Nucleus</location>
    </subcellularLocation>
</comment>
<feature type="chain" id="PRO_5006059286" description="Transcription factor domain-containing protein" evidence="3">
    <location>
        <begin position="21"/>
        <end position="435"/>
    </location>
</feature>
<evidence type="ECO:0000256" key="2">
    <source>
        <dbReference type="ARBA" id="ARBA00023242"/>
    </source>
</evidence>
<evidence type="ECO:0000256" key="1">
    <source>
        <dbReference type="ARBA" id="ARBA00004123"/>
    </source>
</evidence>
<evidence type="ECO:0008006" key="6">
    <source>
        <dbReference type="Google" id="ProtNLM"/>
    </source>
</evidence>
<dbReference type="InterPro" id="IPR050613">
    <property type="entry name" value="Sec_Metabolite_Reg"/>
</dbReference>